<proteinExistence type="predicted"/>
<accession>A0A067M419</accession>
<protein>
    <submittedName>
        <fullName evidence="2">Uncharacterized protein</fullName>
    </submittedName>
</protein>
<name>A0A067M419_BOTB1</name>
<evidence type="ECO:0000256" key="1">
    <source>
        <dbReference type="SAM" id="MobiDB-lite"/>
    </source>
</evidence>
<feature type="region of interest" description="Disordered" evidence="1">
    <location>
        <begin position="1"/>
        <end position="33"/>
    </location>
</feature>
<feature type="region of interest" description="Disordered" evidence="1">
    <location>
        <begin position="106"/>
        <end position="152"/>
    </location>
</feature>
<dbReference type="EMBL" id="KL198078">
    <property type="protein sequence ID" value="KDQ09445.1"/>
    <property type="molecule type" value="Genomic_DNA"/>
</dbReference>
<reference evidence="3" key="1">
    <citation type="journal article" date="2014" name="Proc. Natl. Acad. Sci. U.S.A.">
        <title>Extensive sampling of basidiomycete genomes demonstrates inadequacy of the white-rot/brown-rot paradigm for wood decay fungi.</title>
        <authorList>
            <person name="Riley R."/>
            <person name="Salamov A.A."/>
            <person name="Brown D.W."/>
            <person name="Nagy L.G."/>
            <person name="Floudas D."/>
            <person name="Held B.W."/>
            <person name="Levasseur A."/>
            <person name="Lombard V."/>
            <person name="Morin E."/>
            <person name="Otillar R."/>
            <person name="Lindquist E.A."/>
            <person name="Sun H."/>
            <person name="LaButti K.M."/>
            <person name="Schmutz J."/>
            <person name="Jabbour D."/>
            <person name="Luo H."/>
            <person name="Baker S.E."/>
            <person name="Pisabarro A.G."/>
            <person name="Walton J.D."/>
            <person name="Blanchette R.A."/>
            <person name="Henrissat B."/>
            <person name="Martin F."/>
            <person name="Cullen D."/>
            <person name="Hibbett D.S."/>
            <person name="Grigoriev I.V."/>
        </authorList>
    </citation>
    <scope>NUCLEOTIDE SEQUENCE [LARGE SCALE GENOMIC DNA]</scope>
    <source>
        <strain evidence="3">FD-172 SS1</strain>
    </source>
</reference>
<dbReference type="AlphaFoldDB" id="A0A067M419"/>
<dbReference type="InParanoid" id="A0A067M419"/>
<organism evidence="2 3">
    <name type="scientific">Botryobasidium botryosum (strain FD-172 SS1)</name>
    <dbReference type="NCBI Taxonomy" id="930990"/>
    <lineage>
        <taxon>Eukaryota</taxon>
        <taxon>Fungi</taxon>
        <taxon>Dikarya</taxon>
        <taxon>Basidiomycota</taxon>
        <taxon>Agaricomycotina</taxon>
        <taxon>Agaricomycetes</taxon>
        <taxon>Cantharellales</taxon>
        <taxon>Botryobasidiaceae</taxon>
        <taxon>Botryobasidium</taxon>
    </lineage>
</organism>
<evidence type="ECO:0000313" key="2">
    <source>
        <dbReference type="EMBL" id="KDQ09445.1"/>
    </source>
</evidence>
<dbReference type="Proteomes" id="UP000027195">
    <property type="component" value="Unassembled WGS sequence"/>
</dbReference>
<dbReference type="HOGENOM" id="CLU_1421222_0_0_1"/>
<evidence type="ECO:0000313" key="3">
    <source>
        <dbReference type="Proteomes" id="UP000027195"/>
    </source>
</evidence>
<keyword evidence="3" id="KW-1185">Reference proteome</keyword>
<feature type="compositionally biased region" description="Low complexity" evidence="1">
    <location>
        <begin position="1"/>
        <end position="17"/>
    </location>
</feature>
<feature type="compositionally biased region" description="Polar residues" evidence="1">
    <location>
        <begin position="107"/>
        <end position="118"/>
    </location>
</feature>
<gene>
    <name evidence="2" type="ORF">BOTBODRAFT_178998</name>
</gene>
<sequence>MTDSDSPPTTSADSSHPLTTKVPSVAAESTSLSSTISIIDSPRPLTVALSVRIILPPTTSANSSHAPATEVPSVAAESTSLFSTVSTDSPHPLIVVLSVRVEPSILPPTTSTNTSQPLATEAPSVAAESDEHHLPETGAVPSHVSTVNPELPTWRPSRIRAHRSRTQTNIRNIIGMHFLPLSPPRHATPAR</sequence>